<comment type="caution">
    <text evidence="3">The sequence shown here is derived from an EMBL/GenBank/DDBJ whole genome shotgun (WGS) entry which is preliminary data.</text>
</comment>
<dbReference type="NCBIfam" id="NF033542">
    <property type="entry name" value="transpos_IS110"/>
    <property type="match status" value="1"/>
</dbReference>
<dbReference type="InterPro" id="IPR047650">
    <property type="entry name" value="Transpos_IS110"/>
</dbReference>
<evidence type="ECO:0000313" key="3">
    <source>
        <dbReference type="EMBL" id="PWJ54646.1"/>
    </source>
</evidence>
<protein>
    <submittedName>
        <fullName evidence="3">Transposase IS116/IS110/IS902 family protein</fullName>
    </submittedName>
</protein>
<dbReference type="Pfam" id="PF02371">
    <property type="entry name" value="Transposase_20"/>
    <property type="match status" value="1"/>
</dbReference>
<dbReference type="PANTHER" id="PTHR33055:SF3">
    <property type="entry name" value="PUTATIVE TRANSPOSASE FOR IS117-RELATED"/>
    <property type="match status" value="1"/>
</dbReference>
<dbReference type="GO" id="GO:0004803">
    <property type="term" value="F:transposase activity"/>
    <property type="evidence" value="ECO:0007669"/>
    <property type="project" value="InterPro"/>
</dbReference>
<dbReference type="Proteomes" id="UP000245469">
    <property type="component" value="Unassembled WGS sequence"/>
</dbReference>
<dbReference type="GO" id="GO:0003677">
    <property type="term" value="F:DNA binding"/>
    <property type="evidence" value="ECO:0007669"/>
    <property type="project" value="InterPro"/>
</dbReference>
<dbReference type="PANTHER" id="PTHR33055">
    <property type="entry name" value="TRANSPOSASE FOR INSERTION SEQUENCE ELEMENT IS1111A"/>
    <property type="match status" value="1"/>
</dbReference>
<evidence type="ECO:0000313" key="4">
    <source>
        <dbReference type="Proteomes" id="UP000245469"/>
    </source>
</evidence>
<reference evidence="3 4" key="1">
    <citation type="submission" date="2018-03" db="EMBL/GenBank/DDBJ databases">
        <title>Genomic Encyclopedia of Archaeal and Bacterial Type Strains, Phase II (KMG-II): from individual species to whole genera.</title>
        <authorList>
            <person name="Goeker M."/>
        </authorList>
    </citation>
    <scope>NUCLEOTIDE SEQUENCE [LARGE SCALE GENOMIC DNA]</scope>
    <source>
        <strain evidence="3 4">DSM 44889</strain>
    </source>
</reference>
<keyword evidence="4" id="KW-1185">Reference proteome</keyword>
<dbReference type="Pfam" id="PF01548">
    <property type="entry name" value="DEDD_Tnp_IS110"/>
    <property type="match status" value="1"/>
</dbReference>
<dbReference type="OrthoDB" id="3188901at2"/>
<gene>
    <name evidence="3" type="ORF">BXY45_10689</name>
</gene>
<dbReference type="AlphaFoldDB" id="A0A316A9Q1"/>
<accession>A0A316A9Q1</accession>
<evidence type="ECO:0000259" key="1">
    <source>
        <dbReference type="Pfam" id="PF01548"/>
    </source>
</evidence>
<dbReference type="GO" id="GO:0006313">
    <property type="term" value="P:DNA transposition"/>
    <property type="evidence" value="ECO:0007669"/>
    <property type="project" value="InterPro"/>
</dbReference>
<organism evidence="3 4">
    <name type="scientific">Quadrisphaera granulorum</name>
    <dbReference type="NCBI Taxonomy" id="317664"/>
    <lineage>
        <taxon>Bacteria</taxon>
        <taxon>Bacillati</taxon>
        <taxon>Actinomycetota</taxon>
        <taxon>Actinomycetes</taxon>
        <taxon>Kineosporiales</taxon>
        <taxon>Kineosporiaceae</taxon>
        <taxon>Quadrisphaera</taxon>
    </lineage>
</organism>
<dbReference type="InterPro" id="IPR003346">
    <property type="entry name" value="Transposase_20"/>
</dbReference>
<evidence type="ECO:0000259" key="2">
    <source>
        <dbReference type="Pfam" id="PF02371"/>
    </source>
</evidence>
<dbReference type="EMBL" id="QGDQ01000006">
    <property type="protein sequence ID" value="PWJ54646.1"/>
    <property type="molecule type" value="Genomic_DNA"/>
</dbReference>
<name>A0A316A9Q1_9ACTN</name>
<dbReference type="InterPro" id="IPR002525">
    <property type="entry name" value="Transp_IS110-like_N"/>
</dbReference>
<dbReference type="RefSeq" id="WP_109773567.1">
    <property type="nucleotide sequence ID" value="NZ_QGDQ01000006.1"/>
</dbReference>
<proteinExistence type="predicted"/>
<feature type="domain" description="Transposase IS110-like N-terminal" evidence="1">
    <location>
        <begin position="4"/>
        <end position="172"/>
    </location>
</feature>
<feature type="domain" description="Transposase IS116/IS110/IS902 C-terminal" evidence="2">
    <location>
        <begin position="289"/>
        <end position="370"/>
    </location>
</feature>
<sequence length="423" mass="45502">MLFIGDDWAEDHHDIEVVDPDGHRLARRRLPEGVNGIATLHAIVAQHLAQPDGDGAGAGALDASQVVIGIETDRGPWVQALIAAGYQVYAINPLQAARYRERHTTSGAKSDPGDAHALAELVRLDRAHHRPVAGDSALAQAVKVLTRAHQSMIWSRQQHVNTLRSTLREFYPGALAAFSEEGEGLVGIEAAAVLAAAPTPTAGRALTQTKIEELLRSAGRQRYVAVCALRIHTGLRSPQLPAREGLEVAYGASVSALVAVITELTRQISALAEQVNAHFGQHPDAEIYLSQPGLGPVLAPRVLAEFGDDPHRYATVKSRRNYAGTSPITRASGKSRAVLARHVRNKHLADALYGQALSALTASPGARAYYDERRAKGATHHQGLRALGNRLVGIQQGCLRHHQLYDENTAWVSNRPDQQPAAA</sequence>